<comment type="caution">
    <text evidence="2">The sequence shown here is derived from an EMBL/GenBank/DDBJ whole genome shotgun (WGS) entry which is preliminary data.</text>
</comment>
<evidence type="ECO:0000313" key="2">
    <source>
        <dbReference type="EMBL" id="RCR69548.1"/>
    </source>
</evidence>
<protein>
    <recommendedName>
        <fullName evidence="4">DUF4332 domain-containing protein</fullName>
    </recommendedName>
</protein>
<evidence type="ECO:0000313" key="3">
    <source>
        <dbReference type="Proteomes" id="UP000253383"/>
    </source>
</evidence>
<accession>A0A368JPK1</accession>
<organism evidence="2 3">
    <name type="scientific">Larkinella punicea</name>
    <dbReference type="NCBI Taxonomy" id="2315727"/>
    <lineage>
        <taxon>Bacteria</taxon>
        <taxon>Pseudomonadati</taxon>
        <taxon>Bacteroidota</taxon>
        <taxon>Cytophagia</taxon>
        <taxon>Cytophagales</taxon>
        <taxon>Spirosomataceae</taxon>
        <taxon>Larkinella</taxon>
    </lineage>
</organism>
<sequence>MFEMNPHQLPDAVLQHWIMLLVCGTLGFIIGYIGRKVTIRQLESQINATESQVEECLKSSQAQQEDIVLQRISSRANELNFTRIGHSSLAKADDLKEINGIGPFFEKKLHSLRIYTFQQLANCTTEDINQIANIIEFFPDRIEREDWIGQAKKLHRKKYGV</sequence>
<reference evidence="2 3" key="1">
    <citation type="submission" date="2018-07" db="EMBL/GenBank/DDBJ databases">
        <title>Genome analysis of Larkinella rosea.</title>
        <authorList>
            <person name="Zhou Z."/>
            <person name="Wang G."/>
        </authorList>
    </citation>
    <scope>NUCLEOTIDE SEQUENCE [LARGE SCALE GENOMIC DNA]</scope>
    <source>
        <strain evidence="3">zzj9</strain>
    </source>
</reference>
<evidence type="ECO:0000256" key="1">
    <source>
        <dbReference type="SAM" id="Phobius"/>
    </source>
</evidence>
<gene>
    <name evidence="2" type="ORF">DUE52_11940</name>
</gene>
<feature type="transmembrane region" description="Helical" evidence="1">
    <location>
        <begin position="12"/>
        <end position="33"/>
    </location>
</feature>
<proteinExistence type="predicted"/>
<keyword evidence="3" id="KW-1185">Reference proteome</keyword>
<dbReference type="EMBL" id="QOWE01000008">
    <property type="protein sequence ID" value="RCR69548.1"/>
    <property type="molecule type" value="Genomic_DNA"/>
</dbReference>
<dbReference type="Gene3D" id="1.10.150.20">
    <property type="entry name" value="5' to 3' exonuclease, C-terminal subdomain"/>
    <property type="match status" value="1"/>
</dbReference>
<dbReference type="OrthoDB" id="9807941at2"/>
<dbReference type="AlphaFoldDB" id="A0A368JPK1"/>
<name>A0A368JPK1_9BACT</name>
<keyword evidence="1" id="KW-0812">Transmembrane</keyword>
<dbReference type="Proteomes" id="UP000253383">
    <property type="component" value="Unassembled WGS sequence"/>
</dbReference>
<dbReference type="RefSeq" id="WP_114406236.1">
    <property type="nucleotide sequence ID" value="NZ_QOWE01000008.1"/>
</dbReference>
<keyword evidence="1" id="KW-0472">Membrane</keyword>
<evidence type="ECO:0008006" key="4">
    <source>
        <dbReference type="Google" id="ProtNLM"/>
    </source>
</evidence>
<keyword evidence="1" id="KW-1133">Transmembrane helix</keyword>